<evidence type="ECO:0000313" key="5">
    <source>
        <dbReference type="EMBL" id="MPL70593.1"/>
    </source>
</evidence>
<evidence type="ECO:0000256" key="2">
    <source>
        <dbReference type="ARBA" id="ARBA00022741"/>
    </source>
</evidence>
<dbReference type="AlphaFoldDB" id="A0A644TUF6"/>
<dbReference type="Pfam" id="PF12399">
    <property type="entry name" value="BCA_ABC_TP_C"/>
    <property type="match status" value="1"/>
</dbReference>
<dbReference type="Gene3D" id="3.40.50.300">
    <property type="entry name" value="P-loop containing nucleotide triphosphate hydrolases"/>
    <property type="match status" value="1"/>
</dbReference>
<dbReference type="SUPFAM" id="SSF52540">
    <property type="entry name" value="P-loop containing nucleoside triphosphate hydrolases"/>
    <property type="match status" value="1"/>
</dbReference>
<dbReference type="InterPro" id="IPR032823">
    <property type="entry name" value="BCA_ABC_TP_C"/>
</dbReference>
<protein>
    <submittedName>
        <fullName evidence="5">Lipopolysaccharide export system ATP-binding protein LptB</fullName>
        <ecNumber evidence="5">3.6.3.-</ecNumber>
    </submittedName>
</protein>
<dbReference type="FunFam" id="3.40.50.300:FF:000421">
    <property type="entry name" value="Branched-chain amino acid ABC transporter ATP-binding protein"/>
    <property type="match status" value="1"/>
</dbReference>
<evidence type="ECO:0000259" key="4">
    <source>
        <dbReference type="PROSITE" id="PS50893"/>
    </source>
</evidence>
<dbReference type="InterPro" id="IPR003439">
    <property type="entry name" value="ABC_transporter-like_ATP-bd"/>
</dbReference>
<keyword evidence="5" id="KW-0378">Hydrolase</keyword>
<accession>A0A644TUF6</accession>
<dbReference type="PANTHER" id="PTHR45772:SF3">
    <property type="entry name" value="ABC TRANSPORTER ATP-BINDING PROTEIN"/>
    <property type="match status" value="1"/>
</dbReference>
<evidence type="ECO:0000256" key="1">
    <source>
        <dbReference type="ARBA" id="ARBA00022448"/>
    </source>
</evidence>
<name>A0A644TUF6_9ZZZZ</name>
<organism evidence="5">
    <name type="scientific">bioreactor metagenome</name>
    <dbReference type="NCBI Taxonomy" id="1076179"/>
    <lineage>
        <taxon>unclassified sequences</taxon>
        <taxon>metagenomes</taxon>
        <taxon>ecological metagenomes</taxon>
    </lineage>
</organism>
<dbReference type="EC" id="3.6.3.-" evidence="5"/>
<dbReference type="EMBL" id="VSSQ01000054">
    <property type="protein sequence ID" value="MPL70593.1"/>
    <property type="molecule type" value="Genomic_DNA"/>
</dbReference>
<dbReference type="PROSITE" id="PS00211">
    <property type="entry name" value="ABC_TRANSPORTER_1"/>
    <property type="match status" value="1"/>
</dbReference>
<keyword evidence="3 5" id="KW-0067">ATP-binding</keyword>
<gene>
    <name evidence="5" type="primary">lptB_16</name>
    <name evidence="5" type="ORF">SDC9_16351</name>
</gene>
<proteinExistence type="predicted"/>
<keyword evidence="2" id="KW-0547">Nucleotide-binding</keyword>
<dbReference type="PROSITE" id="PS50893">
    <property type="entry name" value="ABC_TRANSPORTER_2"/>
    <property type="match status" value="1"/>
</dbReference>
<evidence type="ECO:0000256" key="3">
    <source>
        <dbReference type="ARBA" id="ARBA00022840"/>
    </source>
</evidence>
<dbReference type="GO" id="GO:0005886">
    <property type="term" value="C:plasma membrane"/>
    <property type="evidence" value="ECO:0007669"/>
    <property type="project" value="TreeGrafter"/>
</dbReference>
<dbReference type="Pfam" id="PF00005">
    <property type="entry name" value="ABC_tran"/>
    <property type="match status" value="1"/>
</dbReference>
<reference evidence="5" key="1">
    <citation type="submission" date="2019-08" db="EMBL/GenBank/DDBJ databases">
        <authorList>
            <person name="Kucharzyk K."/>
            <person name="Murdoch R.W."/>
            <person name="Higgins S."/>
            <person name="Loffler F."/>
        </authorList>
    </citation>
    <scope>NUCLEOTIDE SEQUENCE</scope>
</reference>
<dbReference type="InterPro" id="IPR051120">
    <property type="entry name" value="ABC_AA/LPS_Transport"/>
</dbReference>
<dbReference type="GO" id="GO:0016887">
    <property type="term" value="F:ATP hydrolysis activity"/>
    <property type="evidence" value="ECO:0007669"/>
    <property type="project" value="InterPro"/>
</dbReference>
<comment type="caution">
    <text evidence="5">The sequence shown here is derived from an EMBL/GenBank/DDBJ whole genome shotgun (WGS) entry which is preliminary data.</text>
</comment>
<keyword evidence="1" id="KW-0813">Transport</keyword>
<sequence>MSETTPKIALRSQNLKKHFGAIKAVDGVTFSLEEGTLHSIIGPNGAGKTTFFNCLTGKFPITEGKIFFEENEIQDIPTHKLVRLGVCRSFQILNIFKKLTVLENVRIAIQARHPQRFNPFIKIDRKTSEEAEQILESIGLENFRNTVSQELSHGDQRLLEIGITIATAPKVLLLDEPAAGLSKQELQKLIPVINELRKTMAIVLIEHDIDMVLSLSDIISVMSFGKIIAEGCPGEIQNNEKVRKAYLGD</sequence>
<dbReference type="CDD" id="cd03219">
    <property type="entry name" value="ABC_Mj1267_LivG_branched"/>
    <property type="match status" value="1"/>
</dbReference>
<dbReference type="GO" id="GO:0005524">
    <property type="term" value="F:ATP binding"/>
    <property type="evidence" value="ECO:0007669"/>
    <property type="project" value="UniProtKB-KW"/>
</dbReference>
<dbReference type="InterPro" id="IPR017871">
    <property type="entry name" value="ABC_transporter-like_CS"/>
</dbReference>
<feature type="domain" description="ABC transporter" evidence="4">
    <location>
        <begin position="10"/>
        <end position="249"/>
    </location>
</feature>
<dbReference type="PANTHER" id="PTHR45772">
    <property type="entry name" value="CONSERVED COMPONENT OF ABC TRANSPORTER FOR NATURAL AMINO ACIDS-RELATED"/>
    <property type="match status" value="1"/>
</dbReference>
<dbReference type="InterPro" id="IPR027417">
    <property type="entry name" value="P-loop_NTPase"/>
</dbReference>